<gene>
    <name evidence="3" type="ORF">JAAARDRAFT_290441</name>
</gene>
<dbReference type="InterPro" id="IPR045340">
    <property type="entry name" value="DUF6533"/>
</dbReference>
<feature type="transmembrane region" description="Helical" evidence="1">
    <location>
        <begin position="139"/>
        <end position="162"/>
    </location>
</feature>
<sequence>MPVDPPLGLALKSSPAIDPAFSAQAAQIITYSSVSALAFLVWDICLTFDDEVEYIWKQGWGSPAKALFLYTRYFSVIAQAILLVPRADLSHTLPSNHRSCPSWFIFKSVAFQTMMSCLGLILMLRVYALYNRAPWVRSILQTLFSIEILLILPIYCSLFPLLELDEMCEPRKTPMSRLSLHLLSGVTSIVQVTLLILTLIKPVISMRKDWRNRIPSIIYLVARDGAWVFGLIFGLLFVSQIFYIFAGPLYRDLVFTWFLTILSFSGARLILNLYGFGVRQSVQDDSVACLTSQIRISDLELFPLGPTDDDDAINVPEPRPLVSIDVVVA</sequence>
<accession>A0A067PR68</accession>
<dbReference type="EMBL" id="KL197720">
    <property type="protein sequence ID" value="KDQ57259.1"/>
    <property type="molecule type" value="Genomic_DNA"/>
</dbReference>
<dbReference type="HOGENOM" id="CLU_035509_10_0_1"/>
<reference evidence="4" key="1">
    <citation type="journal article" date="2014" name="Proc. Natl. Acad. Sci. U.S.A.">
        <title>Extensive sampling of basidiomycete genomes demonstrates inadequacy of the white-rot/brown-rot paradigm for wood decay fungi.</title>
        <authorList>
            <person name="Riley R."/>
            <person name="Salamov A.A."/>
            <person name="Brown D.W."/>
            <person name="Nagy L.G."/>
            <person name="Floudas D."/>
            <person name="Held B.W."/>
            <person name="Levasseur A."/>
            <person name="Lombard V."/>
            <person name="Morin E."/>
            <person name="Otillar R."/>
            <person name="Lindquist E.A."/>
            <person name="Sun H."/>
            <person name="LaButti K.M."/>
            <person name="Schmutz J."/>
            <person name="Jabbour D."/>
            <person name="Luo H."/>
            <person name="Baker S.E."/>
            <person name="Pisabarro A.G."/>
            <person name="Walton J.D."/>
            <person name="Blanchette R.A."/>
            <person name="Henrissat B."/>
            <person name="Martin F."/>
            <person name="Cullen D."/>
            <person name="Hibbett D.S."/>
            <person name="Grigoriev I.V."/>
        </authorList>
    </citation>
    <scope>NUCLEOTIDE SEQUENCE [LARGE SCALE GENOMIC DNA]</scope>
    <source>
        <strain evidence="4">MUCL 33604</strain>
    </source>
</reference>
<feature type="domain" description="DUF6533" evidence="2">
    <location>
        <begin position="31"/>
        <end position="76"/>
    </location>
</feature>
<keyword evidence="1" id="KW-0812">Transmembrane</keyword>
<proteinExistence type="predicted"/>
<dbReference type="OrthoDB" id="3206101at2759"/>
<organism evidence="3 4">
    <name type="scientific">Jaapia argillacea MUCL 33604</name>
    <dbReference type="NCBI Taxonomy" id="933084"/>
    <lineage>
        <taxon>Eukaryota</taxon>
        <taxon>Fungi</taxon>
        <taxon>Dikarya</taxon>
        <taxon>Basidiomycota</taxon>
        <taxon>Agaricomycotina</taxon>
        <taxon>Agaricomycetes</taxon>
        <taxon>Agaricomycetidae</taxon>
        <taxon>Jaapiales</taxon>
        <taxon>Jaapiaceae</taxon>
        <taxon>Jaapia</taxon>
    </lineage>
</organism>
<evidence type="ECO:0000313" key="3">
    <source>
        <dbReference type="EMBL" id="KDQ57259.1"/>
    </source>
</evidence>
<dbReference type="AlphaFoldDB" id="A0A067PR68"/>
<keyword evidence="1" id="KW-1133">Transmembrane helix</keyword>
<evidence type="ECO:0000259" key="2">
    <source>
        <dbReference type="Pfam" id="PF20151"/>
    </source>
</evidence>
<dbReference type="InParanoid" id="A0A067PR68"/>
<dbReference type="Proteomes" id="UP000027265">
    <property type="component" value="Unassembled WGS sequence"/>
</dbReference>
<dbReference type="STRING" id="933084.A0A067PR68"/>
<feature type="transmembrane region" description="Helical" evidence="1">
    <location>
        <begin position="182"/>
        <end position="204"/>
    </location>
</feature>
<feature type="transmembrane region" description="Helical" evidence="1">
    <location>
        <begin position="104"/>
        <end position="127"/>
    </location>
</feature>
<feature type="transmembrane region" description="Helical" evidence="1">
    <location>
        <begin position="28"/>
        <end position="46"/>
    </location>
</feature>
<evidence type="ECO:0000313" key="4">
    <source>
        <dbReference type="Proteomes" id="UP000027265"/>
    </source>
</evidence>
<keyword evidence="4" id="KW-1185">Reference proteome</keyword>
<feature type="transmembrane region" description="Helical" evidence="1">
    <location>
        <begin position="253"/>
        <end position="271"/>
    </location>
</feature>
<name>A0A067PR68_9AGAM</name>
<keyword evidence="1" id="KW-0472">Membrane</keyword>
<protein>
    <recommendedName>
        <fullName evidence="2">DUF6533 domain-containing protein</fullName>
    </recommendedName>
</protein>
<feature type="transmembrane region" description="Helical" evidence="1">
    <location>
        <begin position="67"/>
        <end position="84"/>
    </location>
</feature>
<dbReference type="Pfam" id="PF20151">
    <property type="entry name" value="DUF6533"/>
    <property type="match status" value="1"/>
</dbReference>
<feature type="transmembrane region" description="Helical" evidence="1">
    <location>
        <begin position="225"/>
        <end position="247"/>
    </location>
</feature>
<evidence type="ECO:0000256" key="1">
    <source>
        <dbReference type="SAM" id="Phobius"/>
    </source>
</evidence>